<evidence type="ECO:0000256" key="1">
    <source>
        <dbReference type="SAM" id="Phobius"/>
    </source>
</evidence>
<keyword evidence="1" id="KW-0472">Membrane</keyword>
<keyword evidence="3" id="KW-1185">Reference proteome</keyword>
<dbReference type="Proteomes" id="UP000484255">
    <property type="component" value="Unassembled WGS sequence"/>
</dbReference>
<protein>
    <submittedName>
        <fullName evidence="2">Uncharacterized protein</fullName>
    </submittedName>
</protein>
<reference evidence="2 3" key="1">
    <citation type="submission" date="2020-02" db="EMBL/GenBank/DDBJ databases">
        <title>Ideonella bacterium strain TBM-1.</title>
        <authorList>
            <person name="Chen W.-M."/>
        </authorList>
    </citation>
    <scope>NUCLEOTIDE SEQUENCE [LARGE SCALE GENOMIC DNA]</scope>
    <source>
        <strain evidence="2 3">TBM-1</strain>
    </source>
</reference>
<evidence type="ECO:0000313" key="2">
    <source>
        <dbReference type="EMBL" id="NDY93775.1"/>
    </source>
</evidence>
<sequence length="233" mass="25481">MALIKTDWSPELQQVRETLDRAVDEKLGPLVDRAIRQAGQEMNKVVGQAGDRLETTIQVLSEEVHNQRQLTREDLVFLIDYASDRLAHTLDARLAQAKAEASSFMTEKVEQLRQELEDAAVRSRRTLYANVAISVAGALAMAAVGLVYKKISLGEVDPFAAFRVLLLSLATGTGLFAALKGLGQWLALNRHKRNLAAVALQQLGPLRPQGTLGLFVLAVVLLLAWAGATFWVA</sequence>
<proteinExistence type="predicted"/>
<feature type="transmembrane region" description="Helical" evidence="1">
    <location>
        <begin position="212"/>
        <end position="232"/>
    </location>
</feature>
<dbReference type="EMBL" id="JAAGOH010000047">
    <property type="protein sequence ID" value="NDY93775.1"/>
    <property type="molecule type" value="Genomic_DNA"/>
</dbReference>
<dbReference type="AlphaFoldDB" id="A0A7C9PJS3"/>
<evidence type="ECO:0000313" key="3">
    <source>
        <dbReference type="Proteomes" id="UP000484255"/>
    </source>
</evidence>
<accession>A0A7C9PJS3</accession>
<dbReference type="RefSeq" id="WP_163459803.1">
    <property type="nucleotide sequence ID" value="NZ_JAAGOH010000047.1"/>
</dbReference>
<keyword evidence="1" id="KW-0812">Transmembrane</keyword>
<organism evidence="2 3">
    <name type="scientific">Ideonella livida</name>
    <dbReference type="NCBI Taxonomy" id="2707176"/>
    <lineage>
        <taxon>Bacteria</taxon>
        <taxon>Pseudomonadati</taxon>
        <taxon>Pseudomonadota</taxon>
        <taxon>Betaproteobacteria</taxon>
        <taxon>Burkholderiales</taxon>
        <taxon>Sphaerotilaceae</taxon>
        <taxon>Ideonella</taxon>
    </lineage>
</organism>
<feature type="transmembrane region" description="Helical" evidence="1">
    <location>
        <begin position="127"/>
        <end position="148"/>
    </location>
</feature>
<feature type="transmembrane region" description="Helical" evidence="1">
    <location>
        <begin position="160"/>
        <end position="183"/>
    </location>
</feature>
<name>A0A7C9PJS3_9BURK</name>
<keyword evidence="1" id="KW-1133">Transmembrane helix</keyword>
<gene>
    <name evidence="2" type="ORF">G3A44_21530</name>
</gene>
<comment type="caution">
    <text evidence="2">The sequence shown here is derived from an EMBL/GenBank/DDBJ whole genome shotgun (WGS) entry which is preliminary data.</text>
</comment>